<dbReference type="AlphaFoldDB" id="A0A8S4A0F3"/>
<proteinExistence type="predicted"/>
<accession>A0A8S4A0F3</accession>
<comment type="caution">
    <text evidence="1">The sequence shown here is derived from an EMBL/GenBank/DDBJ whole genome shotgun (WGS) entry which is preliminary data.</text>
</comment>
<dbReference type="Proteomes" id="UP000678393">
    <property type="component" value="Unassembled WGS sequence"/>
</dbReference>
<evidence type="ECO:0000313" key="2">
    <source>
        <dbReference type="Proteomes" id="UP000678393"/>
    </source>
</evidence>
<gene>
    <name evidence="1" type="ORF">CUNI_LOCUS17529</name>
</gene>
<sequence>MEVNDQLSQNVATAGDIRIHERRAVFKLTNVSTLLQKELMKSHTIYQGNRTSIANTQPDIIRQPITTQPSVNTVCVSHPWVYSMSGSVPVDAINLQEPVSSSPGFKPRPLSKSGDTASVCPSTGSRYWSKDLFDSFKELHRSTRKWSALINLCGECCRVPCMMVNVASSLGDKRYLLFIPGTGAAIRFKVRILRGIQGTIMDDCLVTSCCCPCATCQMYREMEDFGFSTEW</sequence>
<protein>
    <submittedName>
        <fullName evidence="1">Uncharacterized protein</fullName>
    </submittedName>
</protein>
<reference evidence="1" key="1">
    <citation type="submission" date="2021-04" db="EMBL/GenBank/DDBJ databases">
        <authorList>
            <consortium name="Molecular Ecology Group"/>
        </authorList>
    </citation>
    <scope>NUCLEOTIDE SEQUENCE</scope>
</reference>
<evidence type="ECO:0000313" key="1">
    <source>
        <dbReference type="EMBL" id="CAG5131971.1"/>
    </source>
</evidence>
<dbReference type="OrthoDB" id="1045822at2759"/>
<dbReference type="EMBL" id="CAJHNH020005001">
    <property type="protein sequence ID" value="CAG5131971.1"/>
    <property type="molecule type" value="Genomic_DNA"/>
</dbReference>
<keyword evidence="2" id="KW-1185">Reference proteome</keyword>
<name>A0A8S4A0F3_9EUPU</name>
<organism evidence="1 2">
    <name type="scientific">Candidula unifasciata</name>
    <dbReference type="NCBI Taxonomy" id="100452"/>
    <lineage>
        <taxon>Eukaryota</taxon>
        <taxon>Metazoa</taxon>
        <taxon>Spiralia</taxon>
        <taxon>Lophotrochozoa</taxon>
        <taxon>Mollusca</taxon>
        <taxon>Gastropoda</taxon>
        <taxon>Heterobranchia</taxon>
        <taxon>Euthyneura</taxon>
        <taxon>Panpulmonata</taxon>
        <taxon>Eupulmonata</taxon>
        <taxon>Stylommatophora</taxon>
        <taxon>Helicina</taxon>
        <taxon>Helicoidea</taxon>
        <taxon>Geomitridae</taxon>
        <taxon>Candidula</taxon>
    </lineage>
</organism>